<comment type="caution">
    <text evidence="1">The sequence shown here is derived from an EMBL/GenBank/DDBJ whole genome shotgun (WGS) entry which is preliminary data.</text>
</comment>
<sequence>MSCIETIELDFAPGFVHDVMQGEEMNSCSAKTRAWGKHRVLQYGVLNHEKCANESSGMILTADENKSSNIKGLERTYYTGKVIPATCSGRPWKCHAKCFNRIIKINRAYFYKDRLSVDVSCHLPRREDAKLLTESFSVLLLRSNTRTAMKYFGKSLILPLHVHKLTLAKHIALLTTAAILVLVTLTLTPSTSGNPWLVMAWILPANGFSPSIFNCDVYITSSIYFYTSAADVTYSCSSNNYISNRSVRVLSGEEARLVGILSGINTGARRCFAESVVGDGQVSAEDRRHGLAPDLEMGYLL</sequence>
<gene>
    <name evidence="1" type="ORF">PR048_022688</name>
</gene>
<keyword evidence="2" id="KW-1185">Reference proteome</keyword>
<reference evidence="1 2" key="1">
    <citation type="submission" date="2023-02" db="EMBL/GenBank/DDBJ databases">
        <title>LHISI_Scaffold_Assembly.</title>
        <authorList>
            <person name="Stuart O.P."/>
            <person name="Cleave R."/>
            <person name="Magrath M.J.L."/>
            <person name="Mikheyev A.S."/>
        </authorList>
    </citation>
    <scope>NUCLEOTIDE SEQUENCE [LARGE SCALE GENOMIC DNA]</scope>
    <source>
        <strain evidence="1">Daus_M_001</strain>
        <tissue evidence="1">Leg muscle</tissue>
    </source>
</reference>
<accession>A0ABQ9GS37</accession>
<dbReference type="Proteomes" id="UP001159363">
    <property type="component" value="Chromosome 8"/>
</dbReference>
<proteinExistence type="predicted"/>
<organism evidence="1 2">
    <name type="scientific">Dryococelus australis</name>
    <dbReference type="NCBI Taxonomy" id="614101"/>
    <lineage>
        <taxon>Eukaryota</taxon>
        <taxon>Metazoa</taxon>
        <taxon>Ecdysozoa</taxon>
        <taxon>Arthropoda</taxon>
        <taxon>Hexapoda</taxon>
        <taxon>Insecta</taxon>
        <taxon>Pterygota</taxon>
        <taxon>Neoptera</taxon>
        <taxon>Polyneoptera</taxon>
        <taxon>Phasmatodea</taxon>
        <taxon>Verophasmatodea</taxon>
        <taxon>Anareolatae</taxon>
        <taxon>Phasmatidae</taxon>
        <taxon>Eurycanthinae</taxon>
        <taxon>Dryococelus</taxon>
    </lineage>
</organism>
<protein>
    <submittedName>
        <fullName evidence="1">Uncharacterized protein</fullName>
    </submittedName>
</protein>
<dbReference type="EMBL" id="JARBHB010000009">
    <property type="protein sequence ID" value="KAJ8874799.1"/>
    <property type="molecule type" value="Genomic_DNA"/>
</dbReference>
<name>A0ABQ9GS37_9NEOP</name>
<evidence type="ECO:0000313" key="2">
    <source>
        <dbReference type="Proteomes" id="UP001159363"/>
    </source>
</evidence>
<evidence type="ECO:0000313" key="1">
    <source>
        <dbReference type="EMBL" id="KAJ8874799.1"/>
    </source>
</evidence>